<evidence type="ECO:0000256" key="7">
    <source>
        <dbReference type="ARBA" id="ARBA00023012"/>
    </source>
</evidence>
<dbReference type="PRINTS" id="PR00344">
    <property type="entry name" value="BCTRLSENSOR"/>
</dbReference>
<dbReference type="FunFam" id="1.10.287.130:FF:000001">
    <property type="entry name" value="Two-component sensor histidine kinase"/>
    <property type="match status" value="1"/>
</dbReference>
<dbReference type="GO" id="GO:0016036">
    <property type="term" value="P:cellular response to phosphate starvation"/>
    <property type="evidence" value="ECO:0007669"/>
    <property type="project" value="TreeGrafter"/>
</dbReference>
<accession>A0A0X8GZ10</accession>
<gene>
    <name evidence="10" type="ORF">AOC36_03225</name>
</gene>
<dbReference type="EC" id="2.7.13.3" evidence="3"/>
<dbReference type="InterPro" id="IPR036890">
    <property type="entry name" value="HATPase_C_sf"/>
</dbReference>
<keyword evidence="11" id="KW-1185">Reference proteome</keyword>
<protein>
    <recommendedName>
        <fullName evidence="3">histidine kinase</fullName>
        <ecNumber evidence="3">2.7.13.3</ecNumber>
    </recommendedName>
</protein>
<dbReference type="InterPro" id="IPR005467">
    <property type="entry name" value="His_kinase_dom"/>
</dbReference>
<dbReference type="STRING" id="1514105.AOC36_03225"/>
<evidence type="ECO:0000256" key="5">
    <source>
        <dbReference type="ARBA" id="ARBA00022679"/>
    </source>
</evidence>
<keyword evidence="6" id="KW-0418">Kinase</keyword>
<organism evidence="10 11">
    <name type="scientific">Erysipelothrix larvae</name>
    <dbReference type="NCBI Taxonomy" id="1514105"/>
    <lineage>
        <taxon>Bacteria</taxon>
        <taxon>Bacillati</taxon>
        <taxon>Bacillota</taxon>
        <taxon>Erysipelotrichia</taxon>
        <taxon>Erysipelotrichales</taxon>
        <taxon>Erysipelotrichaceae</taxon>
        <taxon>Erysipelothrix</taxon>
    </lineage>
</organism>
<comment type="catalytic activity">
    <reaction evidence="1">
        <text>ATP + protein L-histidine = ADP + protein N-phospho-L-histidine.</text>
        <dbReference type="EC" id="2.7.13.3"/>
    </reaction>
</comment>
<dbReference type="Gene3D" id="3.30.565.10">
    <property type="entry name" value="Histidine kinase-like ATPase, C-terminal domain"/>
    <property type="match status" value="1"/>
</dbReference>
<feature type="transmembrane region" description="Helical" evidence="8">
    <location>
        <begin position="149"/>
        <end position="171"/>
    </location>
</feature>
<dbReference type="GO" id="GO:0005886">
    <property type="term" value="C:plasma membrane"/>
    <property type="evidence" value="ECO:0007669"/>
    <property type="project" value="TreeGrafter"/>
</dbReference>
<dbReference type="GO" id="GO:0000155">
    <property type="term" value="F:phosphorelay sensor kinase activity"/>
    <property type="evidence" value="ECO:0007669"/>
    <property type="project" value="InterPro"/>
</dbReference>
<evidence type="ECO:0000313" key="11">
    <source>
        <dbReference type="Proteomes" id="UP000063781"/>
    </source>
</evidence>
<feature type="domain" description="Histidine kinase" evidence="9">
    <location>
        <begin position="192"/>
        <end position="399"/>
    </location>
</feature>
<name>A0A0X8GZ10_9FIRM</name>
<dbReference type="Gene3D" id="1.10.287.130">
    <property type="match status" value="1"/>
</dbReference>
<dbReference type="SUPFAM" id="SSF47384">
    <property type="entry name" value="Homodimeric domain of signal transducing histidine kinase"/>
    <property type="match status" value="1"/>
</dbReference>
<dbReference type="EMBL" id="CP013213">
    <property type="protein sequence ID" value="AMC93027.1"/>
    <property type="molecule type" value="Genomic_DNA"/>
</dbReference>
<dbReference type="SMART" id="SM00387">
    <property type="entry name" value="HATPase_c"/>
    <property type="match status" value="1"/>
</dbReference>
<dbReference type="GO" id="GO:0004721">
    <property type="term" value="F:phosphoprotein phosphatase activity"/>
    <property type="evidence" value="ECO:0007669"/>
    <property type="project" value="TreeGrafter"/>
</dbReference>
<reference evidence="10 11" key="1">
    <citation type="submission" date="2015-10" db="EMBL/GenBank/DDBJ databases">
        <title>Erysipelothrix larvae sp. LV19 isolated from the larval gut of the rhinoceros beetle, Trypoxylus dichotomus.</title>
        <authorList>
            <person name="Lim S."/>
            <person name="Kim B.-C."/>
        </authorList>
    </citation>
    <scope>NUCLEOTIDE SEQUENCE [LARGE SCALE GENOMIC DNA]</scope>
    <source>
        <strain evidence="10 11">LV19</strain>
    </source>
</reference>
<dbReference type="InterPro" id="IPR036097">
    <property type="entry name" value="HisK_dim/P_sf"/>
</dbReference>
<evidence type="ECO:0000256" key="2">
    <source>
        <dbReference type="ARBA" id="ARBA00004370"/>
    </source>
</evidence>
<dbReference type="SUPFAM" id="SSF55874">
    <property type="entry name" value="ATPase domain of HSP90 chaperone/DNA topoisomerase II/histidine kinase"/>
    <property type="match status" value="1"/>
</dbReference>
<dbReference type="KEGG" id="erl:AOC36_03225"/>
<keyword evidence="5" id="KW-0808">Transferase</keyword>
<evidence type="ECO:0000256" key="1">
    <source>
        <dbReference type="ARBA" id="ARBA00000085"/>
    </source>
</evidence>
<dbReference type="PANTHER" id="PTHR45453">
    <property type="entry name" value="PHOSPHATE REGULON SENSOR PROTEIN PHOR"/>
    <property type="match status" value="1"/>
</dbReference>
<evidence type="ECO:0000256" key="4">
    <source>
        <dbReference type="ARBA" id="ARBA00022553"/>
    </source>
</evidence>
<keyword evidence="4" id="KW-0597">Phosphoprotein</keyword>
<proteinExistence type="predicted"/>
<dbReference type="PROSITE" id="PS50109">
    <property type="entry name" value="HIS_KIN"/>
    <property type="match status" value="1"/>
</dbReference>
<keyword evidence="8" id="KW-0812">Transmembrane</keyword>
<dbReference type="InterPro" id="IPR050351">
    <property type="entry name" value="BphY/WalK/GraS-like"/>
</dbReference>
<comment type="subcellular location">
    <subcellularLocation>
        <location evidence="2">Membrane</location>
    </subcellularLocation>
</comment>
<dbReference type="InterPro" id="IPR004358">
    <property type="entry name" value="Sig_transdc_His_kin-like_C"/>
</dbReference>
<dbReference type="OrthoDB" id="9813151at2"/>
<dbReference type="CDD" id="cd00082">
    <property type="entry name" value="HisKA"/>
    <property type="match status" value="1"/>
</dbReference>
<dbReference type="InterPro" id="IPR003661">
    <property type="entry name" value="HisK_dim/P_dom"/>
</dbReference>
<dbReference type="SMART" id="SM00388">
    <property type="entry name" value="HisKA"/>
    <property type="match status" value="1"/>
</dbReference>
<dbReference type="AlphaFoldDB" id="A0A0X8GZ10"/>
<keyword evidence="8" id="KW-1133">Transmembrane helix</keyword>
<dbReference type="Pfam" id="PF00512">
    <property type="entry name" value="HisKA"/>
    <property type="match status" value="1"/>
</dbReference>
<dbReference type="Proteomes" id="UP000063781">
    <property type="component" value="Chromosome"/>
</dbReference>
<keyword evidence="8" id="KW-0472">Membrane</keyword>
<dbReference type="PANTHER" id="PTHR45453:SF1">
    <property type="entry name" value="PHOSPHATE REGULON SENSOR PROTEIN PHOR"/>
    <property type="match status" value="1"/>
</dbReference>
<dbReference type="InterPro" id="IPR003594">
    <property type="entry name" value="HATPase_dom"/>
</dbReference>
<dbReference type="RefSeq" id="WP_067631420.1">
    <property type="nucleotide sequence ID" value="NZ_CP013213.1"/>
</dbReference>
<evidence type="ECO:0000256" key="3">
    <source>
        <dbReference type="ARBA" id="ARBA00012438"/>
    </source>
</evidence>
<evidence type="ECO:0000313" key="10">
    <source>
        <dbReference type="EMBL" id="AMC93027.1"/>
    </source>
</evidence>
<evidence type="ECO:0000256" key="8">
    <source>
        <dbReference type="SAM" id="Phobius"/>
    </source>
</evidence>
<dbReference type="Pfam" id="PF02518">
    <property type="entry name" value="HATPase_c"/>
    <property type="match status" value="1"/>
</dbReference>
<keyword evidence="7" id="KW-0902">Two-component regulatory system</keyword>
<sequence>MIRSLRRRIVLITLLSVGLVLTVMVGGVNIANYLQIINKADSTLEMLAENRGTFPNQSLPNRDRRPEERFETRYFSVLFDANYAVREIDVSSIFAVSSAQAVNFAGSVLESGSTKGFENNYRYLVVTEGNNTRIVFMDIQRDLESFQSLLFNSFLISFIGFGAVIGLSLFFSKILLKPVEEAYVKQKQFITDASHELKTPITIIKTNMDVLSLSNNDNKWIDSTKRQTDRMSIMVNDLLFLSKMDETQTLGINEDVNMKQLVEEVVHDYQPIISSDYKLSVQCEEAFCKGDPALLKRLINVVVENALRYGIKNQVIDLSLKKTRPHHFEFKILNASEISNVGNVESVFDRFTRMDDSRNQKTGGSGIGLSIAKSIVTLHQGTIHATVNKNHEFMITIKI</sequence>
<evidence type="ECO:0000256" key="6">
    <source>
        <dbReference type="ARBA" id="ARBA00022777"/>
    </source>
</evidence>
<evidence type="ECO:0000259" key="9">
    <source>
        <dbReference type="PROSITE" id="PS50109"/>
    </source>
</evidence>